<dbReference type="InterPro" id="IPR027417">
    <property type="entry name" value="P-loop_NTPase"/>
</dbReference>
<dbReference type="InterPro" id="IPR019775">
    <property type="entry name" value="WD40_repeat_CS"/>
</dbReference>
<evidence type="ECO:0000256" key="2">
    <source>
        <dbReference type="ARBA" id="ARBA00022737"/>
    </source>
</evidence>
<dbReference type="SUPFAM" id="SSF50978">
    <property type="entry name" value="WD40 repeat-like"/>
    <property type="match status" value="2"/>
</dbReference>
<dbReference type="InterPro" id="IPR020472">
    <property type="entry name" value="WD40_PAC1"/>
</dbReference>
<feature type="repeat" description="WD" evidence="3">
    <location>
        <begin position="931"/>
        <end position="964"/>
    </location>
</feature>
<dbReference type="InterPro" id="IPR015943">
    <property type="entry name" value="WD40/YVTN_repeat-like_dom_sf"/>
</dbReference>
<dbReference type="PANTHER" id="PTHR22847">
    <property type="entry name" value="WD40 REPEAT PROTEIN"/>
    <property type="match status" value="1"/>
</dbReference>
<feature type="repeat" description="WD" evidence="3">
    <location>
        <begin position="629"/>
        <end position="670"/>
    </location>
</feature>
<feature type="repeat" description="WD" evidence="3">
    <location>
        <begin position="672"/>
        <end position="713"/>
    </location>
</feature>
<dbReference type="InterPro" id="IPR056884">
    <property type="entry name" value="NPHP3-like_N"/>
</dbReference>
<evidence type="ECO:0000313" key="5">
    <source>
        <dbReference type="EMBL" id="EUC59174.1"/>
    </source>
</evidence>
<feature type="repeat" description="WD" evidence="3">
    <location>
        <begin position="801"/>
        <end position="842"/>
    </location>
</feature>
<feature type="domain" description="Nephrocystin 3-like N-terminal" evidence="4">
    <location>
        <begin position="200"/>
        <end position="357"/>
    </location>
</feature>
<feature type="repeat" description="WD" evidence="3">
    <location>
        <begin position="758"/>
        <end position="799"/>
    </location>
</feature>
<dbReference type="PANTHER" id="PTHR22847:SF637">
    <property type="entry name" value="WD REPEAT DOMAIN 5B"/>
    <property type="match status" value="1"/>
</dbReference>
<protein>
    <submittedName>
        <fullName evidence="5">Vegetative incompatibility protein HET-E-1</fullName>
    </submittedName>
</protein>
<dbReference type="InterPro" id="IPR011044">
    <property type="entry name" value="Quino_amine_DH_bsu"/>
</dbReference>
<proteinExistence type="predicted"/>
<dbReference type="SMART" id="SM00320">
    <property type="entry name" value="WD40"/>
    <property type="match status" value="13"/>
</dbReference>
<dbReference type="PROSITE" id="PS50082">
    <property type="entry name" value="WD_REPEATS_2"/>
    <property type="match status" value="11"/>
</dbReference>
<feature type="repeat" description="WD" evidence="3">
    <location>
        <begin position="1062"/>
        <end position="1103"/>
    </location>
</feature>
<dbReference type="InterPro" id="IPR001680">
    <property type="entry name" value="WD40_rpt"/>
</dbReference>
<dbReference type="GO" id="GO:1990234">
    <property type="term" value="C:transferase complex"/>
    <property type="evidence" value="ECO:0007669"/>
    <property type="project" value="UniProtKB-ARBA"/>
</dbReference>
<dbReference type="PRINTS" id="PR00320">
    <property type="entry name" value="GPROTEINBRPT"/>
</dbReference>
<feature type="repeat" description="WD" evidence="3">
    <location>
        <begin position="1019"/>
        <end position="1060"/>
    </location>
</feature>
<dbReference type="SUPFAM" id="SSF52540">
    <property type="entry name" value="P-loop containing nucleoside triphosphate hydrolases"/>
    <property type="match status" value="1"/>
</dbReference>
<dbReference type="CDD" id="cd00200">
    <property type="entry name" value="WD40"/>
    <property type="match status" value="2"/>
</dbReference>
<gene>
    <name evidence="5" type="ORF">RSOL_301160</name>
</gene>
<dbReference type="Pfam" id="PF24883">
    <property type="entry name" value="NPHP3_N"/>
    <property type="match status" value="1"/>
</dbReference>
<keyword evidence="1 3" id="KW-0853">WD repeat</keyword>
<comment type="caution">
    <text evidence="5">The sequence shown here is derived from an EMBL/GenBank/DDBJ whole genome shotgun (WGS) entry which is preliminary data.</text>
</comment>
<dbReference type="Proteomes" id="UP000030108">
    <property type="component" value="Unassembled WGS sequence"/>
</dbReference>
<evidence type="ECO:0000313" key="6">
    <source>
        <dbReference type="Proteomes" id="UP000030108"/>
    </source>
</evidence>
<dbReference type="InterPro" id="IPR059179">
    <property type="entry name" value="MLKL-like_MCAfunc"/>
</dbReference>
<dbReference type="PROSITE" id="PS00678">
    <property type="entry name" value="WD_REPEATS_1"/>
    <property type="match status" value="5"/>
</dbReference>
<name>A0A0A1UJA9_9AGAM</name>
<dbReference type="SUPFAM" id="SSF50969">
    <property type="entry name" value="YVTN repeat-like/Quinoprotein amine dehydrogenase"/>
    <property type="match status" value="1"/>
</dbReference>
<organism evidence="5 6">
    <name type="scientific">Rhizoctonia solani AG-3 Rhs1AP</name>
    <dbReference type="NCBI Taxonomy" id="1086054"/>
    <lineage>
        <taxon>Eukaryota</taxon>
        <taxon>Fungi</taxon>
        <taxon>Dikarya</taxon>
        <taxon>Basidiomycota</taxon>
        <taxon>Agaricomycotina</taxon>
        <taxon>Agaricomycetes</taxon>
        <taxon>Cantharellales</taxon>
        <taxon>Ceratobasidiaceae</taxon>
        <taxon>Rhizoctonia</taxon>
    </lineage>
</organism>
<keyword evidence="2" id="KW-0677">Repeat</keyword>
<feature type="non-terminal residue" evidence="5">
    <location>
        <position position="1341"/>
    </location>
</feature>
<dbReference type="PROSITE" id="PS50294">
    <property type="entry name" value="WD_REPEATS_REGION"/>
    <property type="match status" value="9"/>
</dbReference>
<sequence length="1341" mass="146172">MVPEGSRGDIIKHKDSGNDAWKGLISSLHTLESSSGLFPPLKAAVGAVIGCIGVVQRATSNRADQAALAEELQFMVETLNLYSTGLESESKSGSIANLAQDIQRQVEDMKQLDERSTIGRFLDVARDEENVIRLYRQIKSLFRRLQCDVSMRTHDHVKKQVETTLLRGMLPVDDARYNSSYSTTINRNGCTAETREAIHQALEVWTINPESEKIYWMNGMAGTGKTTIAYSFCEWLENTNRLGASFFCSRISPTCRSLNKIVPTIAYQLAQYSPRFRSALCTALEVNPDAGTLNVMQQFEKLVKYPLLNAKDAMPDSVVVMIDALDECDYGFSAPLLLDVLLKFAGPLPVKFFVSSRPEPLIWERMTSQGGTARSILHLHDIEKWIVEEDIKKYLTKALSSMKPPPLPMQLDLLVKSSRNLFIYAATVVHYIVPNNVHVDSKARLRSILATISDPKADPENTYEDLDRLYTTVLKALKFNICALDNSYLTDNQVDDLEARVSHHLQVAPVTDTTRDMLLDFISNRFLFWIEVLSLSRCIGIGAPMMQKAQAWLERIKNTPNQVHSHVSDARNFVTWFAANPCSQSTPHIYISALPLCSKSNWVYQHYSPRTKGLAKISTSQYDNAVLAIWNTESAVNSVAISPDGNHIASGNDAGSVQVYDMHTGAPAADLSEGHTAVVLSVAFSLDGRYIASGSSDETVIIWDVHTGRIVTGPLHKHTNSVWSVAFSPDGTHIVSGAADETIILWDTATGTILFGPLQGHSDEVTSVAFSPNGRLIASGSYDTTIGLWHASTGSAAAKPFRGHTAYVTMVTFSPDGSKLASCSTDETIRVWDVQTGVAIVRPFQGHKDGIFTIAFSFDGSHIASGGGTDGKIMVWNTLTGSLVLGPLSGHTSAVRSVKFSPDNTRIASCSDDRTIRIWDVQTKVEDSDQQNAHEVSVGSVSFLPDCIQLISGSTSGLIHTWNMFTGLIDQRELEGQAELPMTHTVAVSSKGTLFAASAGDLTIRVWSVLDGKLASHLLQGHSDLIGCLAFSPDNAHLCSGSDDSTIVIWDIEKGSTIGQPYKGHAGAVISVAYSPDGTHIASGATDCTVRVWHLSTGMLVHTLNGHNNSVSSAVFSPDGSLIVSGSVDGIVKKWEIGTDSCSGVSFEPDSGTYSGSSSERPTSVNSVYFSPDGTQLVCGFDSFIRMLDPQTMNHISELSLPLGEKARWVGYSPDGACIVSVSISKDAEAQGSSEGHVQLQQSYQSPNIIRFWRAAVRPDQLTSLSTPRDWSYKSDGRILSSEGFVMWIPPDLIPHMKAHTELGSESHNSSLVLSSDGFINIGYPDLCIGNRWSECYPSND</sequence>
<accession>A0A0A1UJA9</accession>
<feature type="repeat" description="WD" evidence="3">
    <location>
        <begin position="888"/>
        <end position="923"/>
    </location>
</feature>
<dbReference type="EMBL" id="JATN01000321">
    <property type="protein sequence ID" value="EUC59174.1"/>
    <property type="molecule type" value="Genomic_DNA"/>
</dbReference>
<evidence type="ECO:0000256" key="1">
    <source>
        <dbReference type="ARBA" id="ARBA00022574"/>
    </source>
</evidence>
<evidence type="ECO:0000259" key="4">
    <source>
        <dbReference type="Pfam" id="PF24883"/>
    </source>
</evidence>
<dbReference type="Gene3D" id="2.130.10.10">
    <property type="entry name" value="YVTN repeat-like/Quinoprotein amine dehydrogenase"/>
    <property type="match status" value="4"/>
</dbReference>
<dbReference type="Gene3D" id="3.40.50.300">
    <property type="entry name" value="P-loop containing nucleotide triphosphate hydrolases"/>
    <property type="match status" value="1"/>
</dbReference>
<feature type="repeat" description="WD" evidence="3">
    <location>
        <begin position="844"/>
        <end position="886"/>
    </location>
</feature>
<dbReference type="Pfam" id="PF00400">
    <property type="entry name" value="WD40"/>
    <property type="match status" value="12"/>
</dbReference>
<feature type="repeat" description="WD" evidence="3">
    <location>
        <begin position="715"/>
        <end position="756"/>
    </location>
</feature>
<dbReference type="CDD" id="cd21037">
    <property type="entry name" value="MLKL_NTD"/>
    <property type="match status" value="1"/>
</dbReference>
<feature type="repeat" description="WD" evidence="3">
    <location>
        <begin position="1104"/>
        <end position="1145"/>
    </location>
</feature>
<dbReference type="InterPro" id="IPR036322">
    <property type="entry name" value="WD40_repeat_dom_sf"/>
</dbReference>
<evidence type="ECO:0000256" key="3">
    <source>
        <dbReference type="PROSITE-ProRule" id="PRU00221"/>
    </source>
</evidence>
<reference evidence="6" key="1">
    <citation type="journal article" date="2014" name="Genome Announc.">
        <title>Draft genome sequence of the plant-pathogenic soil fungus Rhizoctonia solani anastomosis group 3 strain Rhs1AP.</title>
        <authorList>
            <person name="Cubeta M.A."/>
            <person name="Thomas E."/>
            <person name="Dean R.A."/>
            <person name="Jabaji S."/>
            <person name="Neate S.M."/>
            <person name="Tavantzis S."/>
            <person name="Toda T."/>
            <person name="Vilgalys R."/>
            <person name="Bharathan N."/>
            <person name="Fedorova-Abrams N."/>
            <person name="Pakala S.B."/>
            <person name="Pakala S.M."/>
            <person name="Zafar N."/>
            <person name="Joardar V."/>
            <person name="Losada L."/>
            <person name="Nierman W.C."/>
        </authorList>
    </citation>
    <scope>NUCLEOTIDE SEQUENCE [LARGE SCALE GENOMIC DNA]</scope>
    <source>
        <strain evidence="6">AG-3</strain>
    </source>
</reference>